<sequence length="489" mass="52398">MAITPEVTEPAPPVEAAAAARRPANARSFGPLLLRLHFYAGILVAPFILIAATTGFLFTLVPTLDKVVYSTELVVDNPGDTTVPVSQQVEAARATHPEGDFIGVRVGEGDATTQVDFTSPDLSEESELVHTVYVDPYTARVTGQLTTWWTATPLNTWLDTFHRDLHLGKTGELYSELAASWLWVLALGGVVLWWRRQRGNRTARRLLAPELAAKKGVRRSRSWHAATGIWLSVGLLILSATGLTWSGYAGANFGAALDAMKGNRPYVTTEIGAAAAPAEGGGHHSEGGAAPETPIDPAAVDTVLNGARTAGIDGPVQITPPADSASAWSVTETDNVWPVRFDSVAVDTTGKVTDQVSFADWPLLAKLTSWGVQAHMGLLFGLFNQIILALLAIGLISVIVWGYRMWWQRRPTRVGRRALAGAPPARGAWQQLPAWGIVVGVPVVFAIAWALPLLGIPLLAFLVFDLLLGVVRRNRKRPEVPVSPAPAGS</sequence>
<keyword evidence="1" id="KW-0812">Transmembrane</keyword>
<protein>
    <submittedName>
        <fullName evidence="2">Putative iron-regulated membrane protein</fullName>
    </submittedName>
</protein>
<comment type="caution">
    <text evidence="2">The sequence shown here is derived from an EMBL/GenBank/DDBJ whole genome shotgun (WGS) entry which is preliminary data.</text>
</comment>
<reference evidence="2 3" key="1">
    <citation type="submission" date="2018-03" db="EMBL/GenBank/DDBJ databases">
        <title>Genomic Encyclopedia of Archaeal and Bacterial Type Strains, Phase II (KMG-II): from individual species to whole genera.</title>
        <authorList>
            <person name="Goeker M."/>
        </authorList>
    </citation>
    <scope>NUCLEOTIDE SEQUENCE [LARGE SCALE GENOMIC DNA]</scope>
    <source>
        <strain evidence="2 3">DSM 43146</strain>
    </source>
</reference>
<name>A0A2T0K043_9ACTN</name>
<feature type="transmembrane region" description="Helical" evidence="1">
    <location>
        <begin position="36"/>
        <end position="61"/>
    </location>
</feature>
<dbReference type="Proteomes" id="UP000239415">
    <property type="component" value="Unassembled WGS sequence"/>
</dbReference>
<keyword evidence="1" id="KW-0472">Membrane</keyword>
<evidence type="ECO:0000313" key="2">
    <source>
        <dbReference type="EMBL" id="PRX15892.1"/>
    </source>
</evidence>
<feature type="transmembrane region" description="Helical" evidence="1">
    <location>
        <begin position="223"/>
        <end position="245"/>
    </location>
</feature>
<keyword evidence="3" id="KW-1185">Reference proteome</keyword>
<evidence type="ECO:0000256" key="1">
    <source>
        <dbReference type="SAM" id="Phobius"/>
    </source>
</evidence>
<gene>
    <name evidence="2" type="ORF">CLV67_122132</name>
</gene>
<dbReference type="OrthoDB" id="9791166at2"/>
<dbReference type="RefSeq" id="WP_106328145.1">
    <property type="nucleotide sequence ID" value="NZ_BOMO01000022.1"/>
</dbReference>
<dbReference type="Pfam" id="PF03929">
    <property type="entry name" value="PepSY_TM"/>
    <property type="match status" value="1"/>
</dbReference>
<dbReference type="AlphaFoldDB" id="A0A2T0K043"/>
<feature type="transmembrane region" description="Helical" evidence="1">
    <location>
        <begin position="173"/>
        <end position="194"/>
    </location>
</feature>
<proteinExistence type="predicted"/>
<keyword evidence="1" id="KW-1133">Transmembrane helix</keyword>
<organism evidence="2 3">
    <name type="scientific">Actinoplanes italicus</name>
    <dbReference type="NCBI Taxonomy" id="113567"/>
    <lineage>
        <taxon>Bacteria</taxon>
        <taxon>Bacillati</taxon>
        <taxon>Actinomycetota</taxon>
        <taxon>Actinomycetes</taxon>
        <taxon>Micromonosporales</taxon>
        <taxon>Micromonosporaceae</taxon>
        <taxon>Actinoplanes</taxon>
    </lineage>
</organism>
<dbReference type="InterPro" id="IPR005625">
    <property type="entry name" value="PepSY-ass_TM"/>
</dbReference>
<feature type="transmembrane region" description="Helical" evidence="1">
    <location>
        <begin position="386"/>
        <end position="407"/>
    </location>
</feature>
<feature type="transmembrane region" description="Helical" evidence="1">
    <location>
        <begin position="454"/>
        <end position="471"/>
    </location>
</feature>
<evidence type="ECO:0000313" key="3">
    <source>
        <dbReference type="Proteomes" id="UP000239415"/>
    </source>
</evidence>
<dbReference type="PANTHER" id="PTHR34219">
    <property type="entry name" value="IRON-REGULATED INNER MEMBRANE PROTEIN-RELATED"/>
    <property type="match status" value="1"/>
</dbReference>
<feature type="transmembrane region" description="Helical" evidence="1">
    <location>
        <begin position="428"/>
        <end position="448"/>
    </location>
</feature>
<dbReference type="PANTHER" id="PTHR34219:SF1">
    <property type="entry name" value="PEPSY DOMAIN-CONTAINING PROTEIN"/>
    <property type="match status" value="1"/>
</dbReference>
<accession>A0A2T0K043</accession>
<dbReference type="EMBL" id="PVMZ01000022">
    <property type="protein sequence ID" value="PRX15892.1"/>
    <property type="molecule type" value="Genomic_DNA"/>
</dbReference>